<dbReference type="InterPro" id="IPR029063">
    <property type="entry name" value="SAM-dependent_MTases_sf"/>
</dbReference>
<sequence>MAANTGNQVTIDIGGSTFTMDFEGQLRKALNHKADFPKELAYTSNMVKWAKIADGSYQTSDEMSIIEATAKEVVSQMPSGTNIIDLGAANSAKYEPYVREFLAQGKTCTYIPLDIENSSLAAQVGRAKAKFPGLASYGIWGSFQHGDDYFKQIPPARLFLSLGSIFYNGPDEVAEERCQNFRRHLKPSDRLIVGQDGPSGLQTTNVTDPYNTKEYKAFFTGYLMAIQAEAGINADVNKAWSFKSMTDNTKHYFNVTAKHDMVCTKYEGFTIKAGTTYQMFKSWKRTEADISQISAKNGLTVKLLGKAKNSGMRQFLVQN</sequence>
<organism evidence="5 6">
    <name type="scientific">Thelonectria olida</name>
    <dbReference type="NCBI Taxonomy" id="1576542"/>
    <lineage>
        <taxon>Eukaryota</taxon>
        <taxon>Fungi</taxon>
        <taxon>Dikarya</taxon>
        <taxon>Ascomycota</taxon>
        <taxon>Pezizomycotina</taxon>
        <taxon>Sordariomycetes</taxon>
        <taxon>Hypocreomycetidae</taxon>
        <taxon>Hypocreales</taxon>
        <taxon>Nectriaceae</taxon>
        <taxon>Thelonectria</taxon>
    </lineage>
</organism>
<evidence type="ECO:0000256" key="2">
    <source>
        <dbReference type="ARBA" id="ARBA00022679"/>
    </source>
</evidence>
<dbReference type="Pfam" id="PF10017">
    <property type="entry name" value="Methyltransf_33"/>
    <property type="match status" value="1"/>
</dbReference>
<dbReference type="Gene3D" id="3.40.50.150">
    <property type="entry name" value="Vaccinia Virus protein VP39"/>
    <property type="match status" value="1"/>
</dbReference>
<gene>
    <name evidence="5" type="ORF">B0T10DRAFT_406931</name>
</gene>
<comment type="caution">
    <text evidence="5">The sequence shown here is derived from an EMBL/GenBank/DDBJ whole genome shotgun (WGS) entry which is preliminary data.</text>
</comment>
<protein>
    <recommendedName>
        <fullName evidence="4">Histidine-specific methyltransferase SAM-dependent domain-containing protein</fullName>
    </recommendedName>
</protein>
<keyword evidence="1" id="KW-0489">Methyltransferase</keyword>
<feature type="domain" description="Histidine-specific methyltransferase SAM-dependent" evidence="4">
    <location>
        <begin position="57"/>
        <end position="318"/>
    </location>
</feature>
<evidence type="ECO:0000259" key="4">
    <source>
        <dbReference type="Pfam" id="PF10017"/>
    </source>
</evidence>
<dbReference type="Proteomes" id="UP000777438">
    <property type="component" value="Unassembled WGS sequence"/>
</dbReference>
<dbReference type="PANTHER" id="PTHR43397:SF1">
    <property type="entry name" value="ERGOTHIONEINE BIOSYNTHESIS PROTEIN 1"/>
    <property type="match status" value="1"/>
</dbReference>
<name>A0A9P8W0S4_9HYPO</name>
<dbReference type="AlphaFoldDB" id="A0A9P8W0S4"/>
<accession>A0A9P8W0S4</accession>
<dbReference type="OrthoDB" id="5150167at2759"/>
<keyword evidence="2" id="KW-0808">Transferase</keyword>
<keyword evidence="6" id="KW-1185">Reference proteome</keyword>
<dbReference type="EMBL" id="JAGPYM010000015">
    <property type="protein sequence ID" value="KAH6887050.1"/>
    <property type="molecule type" value="Genomic_DNA"/>
</dbReference>
<evidence type="ECO:0000313" key="6">
    <source>
        <dbReference type="Proteomes" id="UP000777438"/>
    </source>
</evidence>
<evidence type="ECO:0000313" key="5">
    <source>
        <dbReference type="EMBL" id="KAH6887050.1"/>
    </source>
</evidence>
<keyword evidence="3" id="KW-0949">S-adenosyl-L-methionine</keyword>
<reference evidence="5 6" key="1">
    <citation type="journal article" date="2021" name="Nat. Commun.">
        <title>Genetic determinants of endophytism in the Arabidopsis root mycobiome.</title>
        <authorList>
            <person name="Mesny F."/>
            <person name="Miyauchi S."/>
            <person name="Thiergart T."/>
            <person name="Pickel B."/>
            <person name="Atanasova L."/>
            <person name="Karlsson M."/>
            <person name="Huettel B."/>
            <person name="Barry K.W."/>
            <person name="Haridas S."/>
            <person name="Chen C."/>
            <person name="Bauer D."/>
            <person name="Andreopoulos W."/>
            <person name="Pangilinan J."/>
            <person name="LaButti K."/>
            <person name="Riley R."/>
            <person name="Lipzen A."/>
            <person name="Clum A."/>
            <person name="Drula E."/>
            <person name="Henrissat B."/>
            <person name="Kohler A."/>
            <person name="Grigoriev I.V."/>
            <person name="Martin F.M."/>
            <person name="Hacquard S."/>
        </authorList>
    </citation>
    <scope>NUCLEOTIDE SEQUENCE [LARGE SCALE GENOMIC DNA]</scope>
    <source>
        <strain evidence="5 6">MPI-CAGE-CH-0241</strain>
    </source>
</reference>
<dbReference type="InterPro" id="IPR051128">
    <property type="entry name" value="EgtD_Methyltrsf_superfamily"/>
</dbReference>
<dbReference type="GO" id="GO:0032259">
    <property type="term" value="P:methylation"/>
    <property type="evidence" value="ECO:0007669"/>
    <property type="project" value="UniProtKB-KW"/>
</dbReference>
<dbReference type="InterPro" id="IPR019257">
    <property type="entry name" value="MeTrfase_dom"/>
</dbReference>
<dbReference type="GO" id="GO:0008168">
    <property type="term" value="F:methyltransferase activity"/>
    <property type="evidence" value="ECO:0007669"/>
    <property type="project" value="UniProtKB-KW"/>
</dbReference>
<evidence type="ECO:0000256" key="3">
    <source>
        <dbReference type="ARBA" id="ARBA00022691"/>
    </source>
</evidence>
<evidence type="ECO:0000256" key="1">
    <source>
        <dbReference type="ARBA" id="ARBA00022603"/>
    </source>
</evidence>
<proteinExistence type="predicted"/>
<dbReference type="PANTHER" id="PTHR43397">
    <property type="entry name" value="ERGOTHIONEINE BIOSYNTHESIS PROTEIN 1"/>
    <property type="match status" value="1"/>
</dbReference>